<evidence type="ECO:0000313" key="19">
    <source>
        <dbReference type="RefSeq" id="XP_027452115.1"/>
    </source>
</evidence>
<dbReference type="InterPro" id="IPR050182">
    <property type="entry name" value="Cytochrome_P450_fam2"/>
</dbReference>
<comment type="function">
    <text evidence="13">Cytochromes P450 are a group of heme-thiolate monooxygenases.</text>
</comment>
<dbReference type="Proteomes" id="UP000515165">
    <property type="component" value="Chromosome 15"/>
</dbReference>
<keyword evidence="8 11" id="KW-0408">Iron</keyword>
<evidence type="ECO:0000256" key="9">
    <source>
        <dbReference type="ARBA" id="ARBA00023033"/>
    </source>
</evidence>
<dbReference type="Pfam" id="PF00067">
    <property type="entry name" value="p450"/>
    <property type="match status" value="1"/>
</dbReference>
<evidence type="ECO:0000256" key="1">
    <source>
        <dbReference type="ARBA" id="ARBA00001971"/>
    </source>
</evidence>
<feature type="binding site" description="axial binding residue" evidence="11">
    <location>
        <position position="459"/>
    </location>
    <ligand>
        <name>heme</name>
        <dbReference type="ChEBI" id="CHEBI:30413"/>
    </ligand>
    <ligandPart>
        <name>Fe</name>
        <dbReference type="ChEBI" id="CHEBI:18248"/>
    </ligandPart>
</feature>
<dbReference type="InterPro" id="IPR017972">
    <property type="entry name" value="Cyt_P450_CS"/>
</dbReference>
<evidence type="ECO:0000256" key="14">
    <source>
        <dbReference type="SAM" id="Phobius"/>
    </source>
</evidence>
<dbReference type="OrthoDB" id="2789670at2759"/>
<protein>
    <recommendedName>
        <fullName evidence="13">Cytochrome P450</fullName>
        <ecNumber evidence="13">1.14.14.1</ecNumber>
    </recommendedName>
</protein>
<dbReference type="GO" id="GO:0005506">
    <property type="term" value="F:iron ion binding"/>
    <property type="evidence" value="ECO:0007669"/>
    <property type="project" value="UniProtKB-UniRule"/>
</dbReference>
<dbReference type="FunFam" id="1.10.630.10:FF:000001">
    <property type="entry name" value="Cytochrome P450, family 2"/>
    <property type="match status" value="1"/>
</dbReference>
<sequence length="516" mass="59166">MVDILSASSPRIHGDMALLSLPTFLVACVAFLLFIFVWRREGTHGLLLPPGPPPLPIIGNILQVKLWDLPTSLSRVRPPQLAEQYGPVYSLRLGPHPIIVLHGHEAVKDALCGQAVNFGGRGRFPIMDNALRGYGIVFSHSQRWKQLRRFTLMILRNLGMGKRSMEDHIQEEAQHLVQALTQTEAQPVDPTFILACAPCNIISSILFKEHFDYQDEEFLQLIMLLNENFSIVSSFWAQLYNLWPSFIHYLPGRHQKFFKNVQNIINFILERVAQHQGTLKPEQPQDYTDCFLNRMEEEKHNPYSEFNSENLVAVGFNLFSAGTETVTSTLRLALLILLKHPEVESRVHEEIDKVVGRDRVPCMSDRAQMPYTDAVVHEVQRYINLIPSNLPHAVIQDTKFRQFFIPKGTTVFPLLSSVLYDSKEFTNPQRFDPNHFLDKNGSFRKSDFFIPFSIGKRACLGEGLARMEIFLFLTTILQNFTLKPVVDEKELSTDPMFNGFLNIRQSFKLCFLPRLK</sequence>
<evidence type="ECO:0000256" key="11">
    <source>
        <dbReference type="PIRSR" id="PIRSR602401-1"/>
    </source>
</evidence>
<evidence type="ECO:0000256" key="8">
    <source>
        <dbReference type="ARBA" id="ARBA00023004"/>
    </source>
</evidence>
<evidence type="ECO:0000256" key="7">
    <source>
        <dbReference type="ARBA" id="ARBA00023002"/>
    </source>
</evidence>
<evidence type="ECO:0000313" key="17">
    <source>
        <dbReference type="RefSeq" id="XP_027452113.1"/>
    </source>
</evidence>
<dbReference type="GO" id="GO:0006805">
    <property type="term" value="P:xenobiotic metabolic process"/>
    <property type="evidence" value="ECO:0007669"/>
    <property type="project" value="TreeGrafter"/>
</dbReference>
<keyword evidence="6 13" id="KW-0492">Microsome</keyword>
<dbReference type="InterPro" id="IPR008067">
    <property type="entry name" value="Cyt_P450_E_grp-I_CYP2A-like"/>
</dbReference>
<keyword evidence="5 13" id="KW-0256">Endoplasmic reticulum</keyword>
<dbReference type="PRINTS" id="PR00385">
    <property type="entry name" value="P450"/>
</dbReference>
<dbReference type="SUPFAM" id="SSF48264">
    <property type="entry name" value="Cytochrome P450"/>
    <property type="match status" value="1"/>
</dbReference>
<dbReference type="PANTHER" id="PTHR24300">
    <property type="entry name" value="CYTOCHROME P450 508A4-RELATED"/>
    <property type="match status" value="1"/>
</dbReference>
<dbReference type="InterPro" id="IPR036396">
    <property type="entry name" value="Cyt_P450_sf"/>
</dbReference>
<evidence type="ECO:0000313" key="16">
    <source>
        <dbReference type="RefSeq" id="XP_027452112.1"/>
    </source>
</evidence>
<dbReference type="Gene3D" id="1.10.630.10">
    <property type="entry name" value="Cytochrome P450"/>
    <property type="match status" value="1"/>
</dbReference>
<evidence type="ECO:0000256" key="10">
    <source>
        <dbReference type="ARBA" id="ARBA00023136"/>
    </source>
</evidence>
<comment type="cofactor">
    <cofactor evidence="1 11 13">
        <name>heme</name>
        <dbReference type="ChEBI" id="CHEBI:30413"/>
    </cofactor>
</comment>
<comment type="subcellular location">
    <subcellularLocation>
        <location evidence="13">Endoplasmic reticulum membrane</location>
    </subcellularLocation>
    <subcellularLocation>
        <location evidence="13">Microsome membrane</location>
    </subcellularLocation>
</comment>
<dbReference type="PROSITE" id="PS00086">
    <property type="entry name" value="CYTOCHROME_P450"/>
    <property type="match status" value="1"/>
</dbReference>
<dbReference type="KEGG" id="zca:113923499"/>
<dbReference type="RefSeq" id="XP_027452113.1">
    <property type="nucleotide sequence ID" value="XM_027596312.1"/>
</dbReference>
<dbReference type="GO" id="GO:0020037">
    <property type="term" value="F:heme binding"/>
    <property type="evidence" value="ECO:0007669"/>
    <property type="project" value="UniProtKB-UniRule"/>
</dbReference>
<keyword evidence="3 11" id="KW-0349">Heme</keyword>
<evidence type="ECO:0000256" key="5">
    <source>
        <dbReference type="ARBA" id="ARBA00022824"/>
    </source>
</evidence>
<dbReference type="RefSeq" id="XP_027452114.1">
    <property type="nucleotide sequence ID" value="XM_027596313.1"/>
</dbReference>
<feature type="transmembrane region" description="Helical" evidence="14">
    <location>
        <begin position="16"/>
        <end position="38"/>
    </location>
</feature>
<keyword evidence="15" id="KW-1185">Reference proteome</keyword>
<evidence type="ECO:0000256" key="12">
    <source>
        <dbReference type="RuleBase" id="RU000461"/>
    </source>
</evidence>
<dbReference type="RefSeq" id="XP_027452115.1">
    <property type="nucleotide sequence ID" value="XM_027596314.1"/>
</dbReference>
<evidence type="ECO:0000313" key="15">
    <source>
        <dbReference type="Proteomes" id="UP000515165"/>
    </source>
</evidence>
<keyword evidence="14" id="KW-0812">Transmembrane</keyword>
<accession>A0A6J2DBC2</accession>
<keyword evidence="14" id="KW-1133">Transmembrane helix</keyword>
<dbReference type="GO" id="GO:0005789">
    <property type="term" value="C:endoplasmic reticulum membrane"/>
    <property type="evidence" value="ECO:0007669"/>
    <property type="project" value="UniProtKB-SubCell"/>
</dbReference>
<evidence type="ECO:0000256" key="13">
    <source>
        <dbReference type="RuleBase" id="RU368053"/>
    </source>
</evidence>
<keyword evidence="10 14" id="KW-0472">Membrane</keyword>
<evidence type="ECO:0000313" key="20">
    <source>
        <dbReference type="RefSeq" id="XP_027452116.1"/>
    </source>
</evidence>
<proteinExistence type="inferred from homology"/>
<gene>
    <name evidence="16 17 18 19 20" type="primary">LOC113923499</name>
</gene>
<dbReference type="PRINTS" id="PR01684">
    <property type="entry name" value="EP450ICYP2A"/>
</dbReference>
<evidence type="ECO:0000313" key="18">
    <source>
        <dbReference type="RefSeq" id="XP_027452114.1"/>
    </source>
</evidence>
<keyword evidence="4 11" id="KW-0479">Metal-binding</keyword>
<evidence type="ECO:0000256" key="6">
    <source>
        <dbReference type="ARBA" id="ARBA00022848"/>
    </source>
</evidence>
<dbReference type="InterPro" id="IPR001128">
    <property type="entry name" value="Cyt_P450"/>
</dbReference>
<dbReference type="PRINTS" id="PR00463">
    <property type="entry name" value="EP450I"/>
</dbReference>
<comment type="similarity">
    <text evidence="2 12">Belongs to the cytochrome P450 family.</text>
</comment>
<keyword evidence="7 12" id="KW-0560">Oxidoreductase</keyword>
<keyword evidence="9 12" id="KW-0503">Monooxygenase</keyword>
<reference evidence="16 17" key="1">
    <citation type="submission" date="2025-04" db="UniProtKB">
        <authorList>
            <consortium name="RefSeq"/>
        </authorList>
    </citation>
    <scope>IDENTIFICATION</scope>
    <source>
        <tissue evidence="16 17">Blood</tissue>
    </source>
</reference>
<dbReference type="InterPro" id="IPR002401">
    <property type="entry name" value="Cyt_P450_E_grp-I"/>
</dbReference>
<evidence type="ECO:0000256" key="4">
    <source>
        <dbReference type="ARBA" id="ARBA00022723"/>
    </source>
</evidence>
<dbReference type="GO" id="GO:0006082">
    <property type="term" value="P:organic acid metabolic process"/>
    <property type="evidence" value="ECO:0007669"/>
    <property type="project" value="TreeGrafter"/>
</dbReference>
<dbReference type="GO" id="GO:0016712">
    <property type="term" value="F:oxidoreductase activity, acting on paired donors, with incorporation or reduction of molecular oxygen, reduced flavin or flavoprotein as one donor, and incorporation of one atom of oxygen"/>
    <property type="evidence" value="ECO:0007669"/>
    <property type="project" value="UniProtKB-EC"/>
</dbReference>
<evidence type="ECO:0000256" key="2">
    <source>
        <dbReference type="ARBA" id="ARBA00010617"/>
    </source>
</evidence>
<dbReference type="AlphaFoldDB" id="A0A6J2DBC2"/>
<organism evidence="15 16">
    <name type="scientific">Zalophus californianus</name>
    <name type="common">California sealion</name>
    <dbReference type="NCBI Taxonomy" id="9704"/>
    <lineage>
        <taxon>Eukaryota</taxon>
        <taxon>Metazoa</taxon>
        <taxon>Chordata</taxon>
        <taxon>Craniata</taxon>
        <taxon>Vertebrata</taxon>
        <taxon>Euteleostomi</taxon>
        <taxon>Mammalia</taxon>
        <taxon>Eutheria</taxon>
        <taxon>Laurasiatheria</taxon>
        <taxon>Carnivora</taxon>
        <taxon>Caniformia</taxon>
        <taxon>Pinnipedia</taxon>
        <taxon>Otariidae</taxon>
        <taxon>Zalophus</taxon>
    </lineage>
</organism>
<dbReference type="RefSeq" id="XP_027452116.1">
    <property type="nucleotide sequence ID" value="XM_027596315.1"/>
</dbReference>
<dbReference type="GeneID" id="113923499"/>
<dbReference type="RefSeq" id="XP_027452112.1">
    <property type="nucleotide sequence ID" value="XM_027596311.1"/>
</dbReference>
<evidence type="ECO:0000256" key="3">
    <source>
        <dbReference type="ARBA" id="ARBA00022617"/>
    </source>
</evidence>
<dbReference type="PANTHER" id="PTHR24300:SF346">
    <property type="entry name" value="CYTOCHROME P450 2C44"/>
    <property type="match status" value="1"/>
</dbReference>
<dbReference type="EC" id="1.14.14.1" evidence="13"/>
<comment type="catalytic activity">
    <reaction evidence="13">
        <text>an organic molecule + reduced [NADPH--hemoprotein reductase] + O2 = an alcohol + oxidized [NADPH--hemoprotein reductase] + H2O + H(+)</text>
        <dbReference type="Rhea" id="RHEA:17149"/>
        <dbReference type="Rhea" id="RHEA-COMP:11964"/>
        <dbReference type="Rhea" id="RHEA-COMP:11965"/>
        <dbReference type="ChEBI" id="CHEBI:15377"/>
        <dbReference type="ChEBI" id="CHEBI:15378"/>
        <dbReference type="ChEBI" id="CHEBI:15379"/>
        <dbReference type="ChEBI" id="CHEBI:30879"/>
        <dbReference type="ChEBI" id="CHEBI:57618"/>
        <dbReference type="ChEBI" id="CHEBI:58210"/>
        <dbReference type="ChEBI" id="CHEBI:142491"/>
        <dbReference type="EC" id="1.14.14.1"/>
    </reaction>
</comment>
<name>A0A6J2DBC2_ZALCA</name>